<accession>A0A9P0QUM6</accession>
<dbReference type="Pfam" id="PF00134">
    <property type="entry name" value="Cyclin_N"/>
    <property type="match status" value="1"/>
</dbReference>
<feature type="compositionally biased region" description="Polar residues" evidence="5">
    <location>
        <begin position="409"/>
        <end position="429"/>
    </location>
</feature>
<feature type="region of interest" description="Disordered" evidence="5">
    <location>
        <begin position="379"/>
        <end position="444"/>
    </location>
</feature>
<evidence type="ECO:0000256" key="4">
    <source>
        <dbReference type="RuleBase" id="RU000383"/>
    </source>
</evidence>
<organism evidence="7 8">
    <name type="scientific">[Candida] railenensis</name>
    <dbReference type="NCBI Taxonomy" id="45579"/>
    <lineage>
        <taxon>Eukaryota</taxon>
        <taxon>Fungi</taxon>
        <taxon>Dikarya</taxon>
        <taxon>Ascomycota</taxon>
        <taxon>Saccharomycotina</taxon>
        <taxon>Pichiomycetes</taxon>
        <taxon>Debaryomycetaceae</taxon>
        <taxon>Kurtzmaniella</taxon>
    </lineage>
</organism>
<name>A0A9P0QUM6_9ASCO</name>
<keyword evidence="3" id="KW-0131">Cell cycle</keyword>
<reference evidence="7" key="1">
    <citation type="submission" date="2022-03" db="EMBL/GenBank/DDBJ databases">
        <authorList>
            <person name="Legras J.-L."/>
            <person name="Devillers H."/>
            <person name="Grondin C."/>
        </authorList>
    </citation>
    <scope>NUCLEOTIDE SEQUENCE</scope>
    <source>
        <strain evidence="7">CLIB 1423</strain>
    </source>
</reference>
<dbReference type="GO" id="GO:0051301">
    <property type="term" value="P:cell division"/>
    <property type="evidence" value="ECO:0007669"/>
    <property type="project" value="UniProtKB-KW"/>
</dbReference>
<gene>
    <name evidence="7" type="ORF">CLIB1423_40S00320</name>
</gene>
<sequence>MVRFLQFEYPAQLYHTEVLRHADNFQEYKHEVLSTLINSINLNRPNLELYSQQPYLTFAIRNKLIDFLLKMSIRLKILPFVFFRAVKIFDRYCSKRVVLLDQSQLIITTCLWIAAKVQGGNNHFVNLSNVGKLTDIKTITDLGYGSGGRFLGPTERFRLPKLHELVKLCGAKCKYDQGMFKQMELHVLSTLEWSLNDPSVEEFLMRSVEFNIVNSENGEGAEIVREIIKTKEYLSYVSLYSNELIDVDVIDLSKAICQLTNEMLNLTENGGYYQRINYVNEASKDDDFFYETSPLGGSNNVTALPIKHSTSKLTTSAIRQNLIKAIMNSSEFILKLFESAGPQQVFNAVMYKHSNNNNNRPIALCNTTNVGEYLQHPRHQFNNNVSPSSPLRYSSSSSPLRSYHSPQSLQSNTSGATTPSGNSTFSLTQPPIRKRPITSITSSTSSSSTISIATLSSLSTVSTGGTTASSINTTNSYKKSANHQHQSIPPPHQLPSNFNAFPTINEAIYEPVVLPSVLLKSNAGSGIAGSSVRGVSGNNDDFPDLTPQNSKFPMVNHHIVNHAHNNSQASLHSQCSSRNDHGSIFEYESTNANPCHVGTPLSEDDSPSHPMIRIK</sequence>
<keyword evidence="2 4" id="KW-0195">Cyclin</keyword>
<keyword evidence="8" id="KW-1185">Reference proteome</keyword>
<dbReference type="PANTHER" id="PTHR21615:SF2">
    <property type="entry name" value="CYCLIN N-TERMINAL DOMAIN-CONTAINING PROTEIN 1"/>
    <property type="match status" value="1"/>
</dbReference>
<evidence type="ECO:0000313" key="7">
    <source>
        <dbReference type="EMBL" id="CAH2355959.1"/>
    </source>
</evidence>
<feature type="compositionally biased region" description="Polar residues" evidence="5">
    <location>
        <begin position="472"/>
        <end position="487"/>
    </location>
</feature>
<feature type="compositionally biased region" description="Low complexity" evidence="5">
    <location>
        <begin position="386"/>
        <end position="408"/>
    </location>
</feature>
<feature type="region of interest" description="Disordered" evidence="5">
    <location>
        <begin position="472"/>
        <end position="494"/>
    </location>
</feature>
<evidence type="ECO:0000256" key="2">
    <source>
        <dbReference type="ARBA" id="ARBA00023127"/>
    </source>
</evidence>
<dbReference type="OrthoDB" id="5590282at2759"/>
<dbReference type="SMART" id="SM00385">
    <property type="entry name" value="CYCLIN"/>
    <property type="match status" value="1"/>
</dbReference>
<evidence type="ECO:0000313" key="8">
    <source>
        <dbReference type="Proteomes" id="UP000837801"/>
    </source>
</evidence>
<dbReference type="AlphaFoldDB" id="A0A9P0QUM6"/>
<evidence type="ECO:0000259" key="6">
    <source>
        <dbReference type="SMART" id="SM00385"/>
    </source>
</evidence>
<protein>
    <submittedName>
        <fullName evidence="7">Hypha-specific G1 cyclin-related protein 1</fullName>
    </submittedName>
</protein>
<dbReference type="SUPFAM" id="SSF47954">
    <property type="entry name" value="Cyclin-like"/>
    <property type="match status" value="1"/>
</dbReference>
<proteinExistence type="inferred from homology"/>
<feature type="domain" description="Cyclin-like" evidence="6">
    <location>
        <begin position="66"/>
        <end position="189"/>
    </location>
</feature>
<dbReference type="InterPro" id="IPR036915">
    <property type="entry name" value="Cyclin-like_sf"/>
</dbReference>
<evidence type="ECO:0000256" key="1">
    <source>
        <dbReference type="ARBA" id="ARBA00022618"/>
    </source>
</evidence>
<evidence type="ECO:0000256" key="5">
    <source>
        <dbReference type="SAM" id="MobiDB-lite"/>
    </source>
</evidence>
<evidence type="ECO:0000256" key="3">
    <source>
        <dbReference type="ARBA" id="ARBA00023306"/>
    </source>
</evidence>
<dbReference type="InterPro" id="IPR013763">
    <property type="entry name" value="Cyclin-like_dom"/>
</dbReference>
<dbReference type="InterPro" id="IPR006671">
    <property type="entry name" value="Cyclin_N"/>
</dbReference>
<dbReference type="PANTHER" id="PTHR21615">
    <property type="entry name" value="CYCLIN N-TERMINAL DOMAIN-CONTAINING PROTEIN 1"/>
    <property type="match status" value="1"/>
</dbReference>
<dbReference type="EMBL" id="CAKXYY010000040">
    <property type="protein sequence ID" value="CAH2355959.1"/>
    <property type="molecule type" value="Genomic_DNA"/>
</dbReference>
<comment type="caution">
    <text evidence="7">The sequence shown here is derived from an EMBL/GenBank/DDBJ whole genome shotgun (WGS) entry which is preliminary data.</text>
</comment>
<comment type="similarity">
    <text evidence="4">Belongs to the cyclin family.</text>
</comment>
<dbReference type="Proteomes" id="UP000837801">
    <property type="component" value="Unassembled WGS sequence"/>
</dbReference>
<dbReference type="PROSITE" id="PS00292">
    <property type="entry name" value="CYCLINS"/>
    <property type="match status" value="1"/>
</dbReference>
<keyword evidence="1" id="KW-0132">Cell division</keyword>
<feature type="region of interest" description="Disordered" evidence="5">
    <location>
        <begin position="596"/>
        <end position="615"/>
    </location>
</feature>
<dbReference type="Gene3D" id="1.10.472.10">
    <property type="entry name" value="Cyclin-like"/>
    <property type="match status" value="1"/>
</dbReference>
<dbReference type="InterPro" id="IPR048258">
    <property type="entry name" value="Cyclins_cyclin-box"/>
</dbReference>